<keyword evidence="2" id="KW-0808">Transferase</keyword>
<dbReference type="Proteomes" id="UP000426246">
    <property type="component" value="Chromosome"/>
</dbReference>
<dbReference type="AlphaFoldDB" id="A0A6B8RJH6"/>
<evidence type="ECO:0000259" key="1">
    <source>
        <dbReference type="PROSITE" id="PS51186"/>
    </source>
</evidence>
<dbReference type="Gene3D" id="3.40.630.30">
    <property type="match status" value="1"/>
</dbReference>
<accession>A0A6B8RJH6</accession>
<dbReference type="InterPro" id="IPR016181">
    <property type="entry name" value="Acyl_CoA_acyltransferase"/>
</dbReference>
<sequence>MKTYVTEMKPMIFFFKINTARKSIMLFRKAITTDIPQLIKFRKILLCHEDNSSMDETFRKYFVSSLSDKSLVVWVADDDGVVVSTVCFCLCRFAPRFENPSGLVAYMANVFTIPNYRRQGIVSKLVSEAIDDLKTQGIRKILLHSSDMAKPLYEILGFVEGKNYMSINI</sequence>
<dbReference type="PROSITE" id="PS51186">
    <property type="entry name" value="GNAT"/>
    <property type="match status" value="1"/>
</dbReference>
<feature type="domain" description="N-acetyltransferase" evidence="1">
    <location>
        <begin position="25"/>
        <end position="169"/>
    </location>
</feature>
<protein>
    <submittedName>
        <fullName evidence="2">GNAT family N-acetyltransferase</fullName>
    </submittedName>
</protein>
<dbReference type="GO" id="GO:0016747">
    <property type="term" value="F:acyltransferase activity, transferring groups other than amino-acyl groups"/>
    <property type="evidence" value="ECO:0007669"/>
    <property type="project" value="InterPro"/>
</dbReference>
<name>A0A6B8RJH6_9BACL</name>
<keyword evidence="3" id="KW-1185">Reference proteome</keyword>
<dbReference type="KEGG" id="ppsc:EHS13_17825"/>
<organism evidence="2 3">
    <name type="scientific">Paenibacillus psychroresistens</name>
    <dbReference type="NCBI Taxonomy" id="1778678"/>
    <lineage>
        <taxon>Bacteria</taxon>
        <taxon>Bacillati</taxon>
        <taxon>Bacillota</taxon>
        <taxon>Bacilli</taxon>
        <taxon>Bacillales</taxon>
        <taxon>Paenibacillaceae</taxon>
        <taxon>Paenibacillus</taxon>
    </lineage>
</organism>
<dbReference type="Pfam" id="PF00583">
    <property type="entry name" value="Acetyltransf_1"/>
    <property type="match status" value="1"/>
</dbReference>
<evidence type="ECO:0000313" key="2">
    <source>
        <dbReference type="EMBL" id="QGQ96601.1"/>
    </source>
</evidence>
<dbReference type="CDD" id="cd04301">
    <property type="entry name" value="NAT_SF"/>
    <property type="match status" value="1"/>
</dbReference>
<reference evidence="3" key="1">
    <citation type="submission" date="2018-11" db="EMBL/GenBank/DDBJ databases">
        <title>Complete genome sequence of Paenibacillus sp. ML311-T8.</title>
        <authorList>
            <person name="Nam Y.-D."/>
            <person name="Kang J."/>
            <person name="Chung W.-H."/>
            <person name="Park Y.S."/>
        </authorList>
    </citation>
    <scope>NUCLEOTIDE SEQUENCE [LARGE SCALE GENOMIC DNA]</scope>
    <source>
        <strain evidence="3">ML311-T8</strain>
    </source>
</reference>
<proteinExistence type="predicted"/>
<gene>
    <name evidence="2" type="ORF">EHS13_17825</name>
</gene>
<evidence type="ECO:0000313" key="3">
    <source>
        <dbReference type="Proteomes" id="UP000426246"/>
    </source>
</evidence>
<dbReference type="RefSeq" id="WP_155701673.1">
    <property type="nucleotide sequence ID" value="NZ_CP034235.1"/>
</dbReference>
<dbReference type="InterPro" id="IPR000182">
    <property type="entry name" value="GNAT_dom"/>
</dbReference>
<dbReference type="SUPFAM" id="SSF55729">
    <property type="entry name" value="Acyl-CoA N-acyltransferases (Nat)"/>
    <property type="match status" value="1"/>
</dbReference>
<dbReference type="EMBL" id="CP034235">
    <property type="protein sequence ID" value="QGQ96601.1"/>
    <property type="molecule type" value="Genomic_DNA"/>
</dbReference>